<keyword evidence="5" id="KW-1185">Reference proteome</keyword>
<name>A0AA96VAC4_9EURY</name>
<evidence type="ECO:0000256" key="1">
    <source>
        <dbReference type="SAM" id="MobiDB-lite"/>
    </source>
</evidence>
<dbReference type="Pfam" id="PF18911">
    <property type="entry name" value="PKD_4"/>
    <property type="match status" value="2"/>
</dbReference>
<dbReference type="GeneID" id="85195154"/>
<organism evidence="4 5">
    <name type="scientific">Methanimicrococcus hongohii</name>
    <dbReference type="NCBI Taxonomy" id="3028295"/>
    <lineage>
        <taxon>Archaea</taxon>
        <taxon>Methanobacteriati</taxon>
        <taxon>Methanobacteriota</taxon>
        <taxon>Stenosarchaea group</taxon>
        <taxon>Methanomicrobia</taxon>
        <taxon>Methanosarcinales</taxon>
        <taxon>Methanosarcinaceae</taxon>
        <taxon>Methanimicrococcus</taxon>
    </lineage>
</organism>
<dbReference type="PANTHER" id="PTHR36842">
    <property type="entry name" value="PROTEIN TOLB HOMOLOG"/>
    <property type="match status" value="1"/>
</dbReference>
<dbReference type="RefSeq" id="WP_316558355.1">
    <property type="nucleotide sequence ID" value="NZ_CP131059.1"/>
</dbReference>
<keyword evidence="2" id="KW-0472">Membrane</keyword>
<keyword evidence="2" id="KW-1133">Transmembrane helix</keyword>
<dbReference type="SUPFAM" id="SSF49299">
    <property type="entry name" value="PKD domain"/>
    <property type="match status" value="2"/>
</dbReference>
<dbReference type="SMART" id="SM00089">
    <property type="entry name" value="PKD"/>
    <property type="match status" value="2"/>
</dbReference>
<feature type="domain" description="PKD" evidence="3">
    <location>
        <begin position="127"/>
        <end position="196"/>
    </location>
</feature>
<dbReference type="FunFam" id="2.60.40.10:FF:000270">
    <property type="entry name" value="Cell surface protein"/>
    <property type="match status" value="1"/>
</dbReference>
<protein>
    <recommendedName>
        <fullName evidence="3">PKD domain-containing protein</fullName>
    </recommendedName>
</protein>
<dbReference type="AlphaFoldDB" id="A0AA96VAC4"/>
<reference evidence="4 5" key="1">
    <citation type="submission" date="2023-07" db="EMBL/GenBank/DDBJ databases">
        <title>Closed genoem sequence of Methanomicrococcus sp. Hf6.</title>
        <authorList>
            <person name="Poehlein A."/>
            <person name="Protasov E."/>
            <person name="Platt K."/>
            <person name="Reeh H."/>
            <person name="Daniel R."/>
            <person name="Brune A."/>
        </authorList>
    </citation>
    <scope>NUCLEOTIDE SEQUENCE [LARGE SCALE GENOMIC DNA]</scope>
    <source>
        <strain evidence="4 5">Hf6</strain>
    </source>
</reference>
<dbReference type="InterPro" id="IPR022409">
    <property type="entry name" value="PKD/Chitinase_dom"/>
</dbReference>
<dbReference type="Proteomes" id="UP001302978">
    <property type="component" value="Chromosome"/>
</dbReference>
<evidence type="ECO:0000313" key="5">
    <source>
        <dbReference type="Proteomes" id="UP001302978"/>
    </source>
</evidence>
<sequence>MKRTAANISSLTVLGALLLLFLISTVSAANAAGDGFINVDVNTSPQFDGSVLKGVAPLEVSFNTWMPNHTSGTTYSWDFGDGSTSTERSPTHTYSRTGTFTVKLTVTNSSGTFTTEKSDYIKAGTIPVALFDADEVQGIAPLKVRFTDQSTGDPESWYWEFGDGNTSVVQSPEYVYKRSGSYNVTLTVKNEFGSSTLLRTSDGKLIYLSTGKAGSASGTDADAANADGNASGSAGADGSGSNANASVSNGTIITDATNGTTVIDGAANGTSAGSSDSHSPEEPLPETAVPGFSVVAAVLAVAGIAALLYRRK</sequence>
<evidence type="ECO:0000259" key="3">
    <source>
        <dbReference type="PROSITE" id="PS50093"/>
    </source>
</evidence>
<dbReference type="InterPro" id="IPR000601">
    <property type="entry name" value="PKD_dom"/>
</dbReference>
<gene>
    <name evidence="4" type="ORF">MmiHf6_06490</name>
</gene>
<evidence type="ECO:0000256" key="2">
    <source>
        <dbReference type="SAM" id="Phobius"/>
    </source>
</evidence>
<dbReference type="Gene3D" id="2.60.40.10">
    <property type="entry name" value="Immunoglobulins"/>
    <property type="match status" value="2"/>
</dbReference>
<feature type="domain" description="PKD" evidence="3">
    <location>
        <begin position="43"/>
        <end position="121"/>
    </location>
</feature>
<dbReference type="CDD" id="cd00146">
    <property type="entry name" value="PKD"/>
    <property type="match status" value="2"/>
</dbReference>
<feature type="compositionally biased region" description="Polar residues" evidence="1">
    <location>
        <begin position="268"/>
        <end position="277"/>
    </location>
</feature>
<feature type="transmembrane region" description="Helical" evidence="2">
    <location>
        <begin position="288"/>
        <end position="309"/>
    </location>
</feature>
<dbReference type="PROSITE" id="PS50093">
    <property type="entry name" value="PKD"/>
    <property type="match status" value="2"/>
</dbReference>
<accession>A0AA96VAC4</accession>
<dbReference type="InterPro" id="IPR013783">
    <property type="entry name" value="Ig-like_fold"/>
</dbReference>
<dbReference type="PANTHER" id="PTHR36842:SF1">
    <property type="entry name" value="PROTEIN TOLB"/>
    <property type="match status" value="1"/>
</dbReference>
<dbReference type="InterPro" id="IPR035986">
    <property type="entry name" value="PKD_dom_sf"/>
</dbReference>
<proteinExistence type="predicted"/>
<evidence type="ECO:0000313" key="4">
    <source>
        <dbReference type="EMBL" id="WNY23342.1"/>
    </source>
</evidence>
<dbReference type="EMBL" id="CP131059">
    <property type="protein sequence ID" value="WNY23342.1"/>
    <property type="molecule type" value="Genomic_DNA"/>
</dbReference>
<keyword evidence="2" id="KW-0812">Transmembrane</keyword>
<feature type="region of interest" description="Disordered" evidence="1">
    <location>
        <begin position="263"/>
        <end position="286"/>
    </location>
</feature>
<dbReference type="KEGG" id="mehf:MmiHf6_06490"/>